<dbReference type="PANTHER" id="PTHR34397">
    <property type="entry name" value="OS05G0237600 PROTEIN"/>
    <property type="match status" value="1"/>
</dbReference>
<feature type="region of interest" description="Disordered" evidence="6">
    <location>
        <begin position="228"/>
        <end position="256"/>
    </location>
</feature>
<reference evidence="8" key="1">
    <citation type="journal article" date="2019" name="Nat. Commun.">
        <title>The genome of broomcorn millet.</title>
        <authorList>
            <person name="Zou C."/>
            <person name="Miki D."/>
            <person name="Li D."/>
            <person name="Tang Q."/>
            <person name="Xiao L."/>
            <person name="Rajput S."/>
            <person name="Deng P."/>
            <person name="Jia W."/>
            <person name="Huang R."/>
            <person name="Zhang M."/>
            <person name="Sun Y."/>
            <person name="Hu J."/>
            <person name="Fu X."/>
            <person name="Schnable P.S."/>
            <person name="Li F."/>
            <person name="Zhang H."/>
            <person name="Feng B."/>
            <person name="Zhu X."/>
            <person name="Liu R."/>
            <person name="Schnable J.C."/>
            <person name="Zhu J.-K."/>
            <person name="Zhang H."/>
        </authorList>
    </citation>
    <scope>NUCLEOTIDE SEQUENCE [LARGE SCALE GENOMIC DNA]</scope>
</reference>
<dbReference type="PANTHER" id="PTHR34397:SF17">
    <property type="entry name" value="OS08G0290200 PROTEIN"/>
    <property type="match status" value="1"/>
</dbReference>
<evidence type="ECO:0000256" key="1">
    <source>
        <dbReference type="ARBA" id="ARBA00004123"/>
    </source>
</evidence>
<comment type="subcellular location">
    <subcellularLocation>
        <location evidence="1">Nucleus</location>
    </subcellularLocation>
</comment>
<dbReference type="GO" id="GO:0003677">
    <property type="term" value="F:DNA binding"/>
    <property type="evidence" value="ECO:0007669"/>
    <property type="project" value="UniProtKB-KW"/>
</dbReference>
<dbReference type="EMBL" id="PQIB02000009">
    <property type="protein sequence ID" value="RLM98167.1"/>
    <property type="molecule type" value="Genomic_DNA"/>
</dbReference>
<feature type="region of interest" description="Disordered" evidence="6">
    <location>
        <begin position="1"/>
        <end position="26"/>
    </location>
</feature>
<organism evidence="7 8">
    <name type="scientific">Panicum miliaceum</name>
    <name type="common">Proso millet</name>
    <name type="synonym">Broomcorn millet</name>
    <dbReference type="NCBI Taxonomy" id="4540"/>
    <lineage>
        <taxon>Eukaryota</taxon>
        <taxon>Viridiplantae</taxon>
        <taxon>Streptophyta</taxon>
        <taxon>Embryophyta</taxon>
        <taxon>Tracheophyta</taxon>
        <taxon>Spermatophyta</taxon>
        <taxon>Magnoliopsida</taxon>
        <taxon>Liliopsida</taxon>
        <taxon>Poales</taxon>
        <taxon>Poaceae</taxon>
        <taxon>PACMAD clade</taxon>
        <taxon>Panicoideae</taxon>
        <taxon>Panicodae</taxon>
        <taxon>Paniceae</taxon>
        <taxon>Panicinae</taxon>
        <taxon>Panicum</taxon>
        <taxon>Panicum sect. Panicum</taxon>
    </lineage>
</organism>
<proteinExistence type="predicted"/>
<feature type="compositionally biased region" description="Acidic residues" evidence="6">
    <location>
        <begin position="234"/>
        <end position="244"/>
    </location>
</feature>
<evidence type="ECO:0008006" key="9">
    <source>
        <dbReference type="Google" id="ProtNLM"/>
    </source>
</evidence>
<feature type="region of interest" description="Disordered" evidence="6">
    <location>
        <begin position="43"/>
        <end position="76"/>
    </location>
</feature>
<comment type="caution">
    <text evidence="7">The sequence shown here is derived from an EMBL/GenBank/DDBJ whole genome shotgun (WGS) entry which is preliminary data.</text>
</comment>
<accession>A0A3L6R6L1</accession>
<dbReference type="InterPro" id="IPR015300">
    <property type="entry name" value="DNA-bd_pseudobarrel_sf"/>
</dbReference>
<keyword evidence="5" id="KW-0539">Nucleus</keyword>
<keyword evidence="4" id="KW-0804">Transcription</keyword>
<dbReference type="GO" id="GO:0005634">
    <property type="term" value="C:nucleus"/>
    <property type="evidence" value="ECO:0007669"/>
    <property type="project" value="UniProtKB-SubCell"/>
</dbReference>
<dbReference type="Gene3D" id="2.40.330.10">
    <property type="entry name" value="DNA-binding pseudobarrel domain"/>
    <property type="match status" value="1"/>
</dbReference>
<gene>
    <name evidence="7" type="ORF">C2845_PM06G23040</name>
</gene>
<feature type="compositionally biased region" description="Low complexity" evidence="6">
    <location>
        <begin position="48"/>
        <end position="59"/>
    </location>
</feature>
<keyword evidence="3" id="KW-0238">DNA-binding</keyword>
<dbReference type="AlphaFoldDB" id="A0A3L6R6L1"/>
<protein>
    <recommendedName>
        <fullName evidence="9">B3 domain-containing protein</fullName>
    </recommendedName>
</protein>
<evidence type="ECO:0000313" key="8">
    <source>
        <dbReference type="Proteomes" id="UP000275267"/>
    </source>
</evidence>
<sequence>MPRPHRDELSRQLLPPPTASYDAPTCEFDSVSNGAAAELYKLNRRGAARSPSPRHSIIPARRRPSRSSAIAEGGKRTRRHLRAFLQRRWARGASRWWSTTPPPPPAGDAGSVVPYGAAKPAGVEPIDAVPLKAIAPRRRLRRPLPAPVNREAPPCLRAHILPALGLRADVEVRFIHEKRVTSTDLDPHQNRFRIPTDGALRRLSPLLTVEELDAANLLYDPATVAAQQQQQLELEPEPESEAEAEQGKKRRKKQGMVHGGLPVRLMDLATGASGELLLSRWTSSHGTIVKGSGYMDYIRRCSFKENDAVEIWAFKQREFRLLGKTIFHGSPLHVLVVKRDAKQHGCRHCH</sequence>
<evidence type="ECO:0000256" key="3">
    <source>
        <dbReference type="ARBA" id="ARBA00023125"/>
    </source>
</evidence>
<evidence type="ECO:0000313" key="7">
    <source>
        <dbReference type="EMBL" id="RLM98167.1"/>
    </source>
</evidence>
<dbReference type="Proteomes" id="UP000275267">
    <property type="component" value="Unassembled WGS sequence"/>
</dbReference>
<evidence type="ECO:0000256" key="5">
    <source>
        <dbReference type="ARBA" id="ARBA00023242"/>
    </source>
</evidence>
<keyword evidence="8" id="KW-1185">Reference proteome</keyword>
<evidence type="ECO:0000256" key="6">
    <source>
        <dbReference type="SAM" id="MobiDB-lite"/>
    </source>
</evidence>
<evidence type="ECO:0000256" key="4">
    <source>
        <dbReference type="ARBA" id="ARBA00023163"/>
    </source>
</evidence>
<evidence type="ECO:0000256" key="2">
    <source>
        <dbReference type="ARBA" id="ARBA00023015"/>
    </source>
</evidence>
<feature type="compositionally biased region" description="Basic and acidic residues" evidence="6">
    <location>
        <begin position="1"/>
        <end position="10"/>
    </location>
</feature>
<dbReference type="OrthoDB" id="681917at2759"/>
<name>A0A3L6R6L1_PANMI</name>
<keyword evidence="2" id="KW-0805">Transcription regulation</keyword>